<dbReference type="InterPro" id="IPR036278">
    <property type="entry name" value="Sialidase_sf"/>
</dbReference>
<dbReference type="EMBL" id="BAABAK010000019">
    <property type="protein sequence ID" value="GAA3980450.1"/>
    <property type="molecule type" value="Genomic_DNA"/>
</dbReference>
<accession>A0ABP7QDR4</accession>
<dbReference type="PANTHER" id="PTHR43752:SF2">
    <property type="entry name" value="BNR_ASP-BOX REPEAT FAMILY PROTEIN"/>
    <property type="match status" value="1"/>
</dbReference>
<protein>
    <submittedName>
        <fullName evidence="3">Exo-alpha-sialidase</fullName>
    </submittedName>
</protein>
<dbReference type="Pfam" id="PF13088">
    <property type="entry name" value="BNR_2"/>
    <property type="match status" value="1"/>
</dbReference>
<evidence type="ECO:0000313" key="3">
    <source>
        <dbReference type="EMBL" id="GAA3980450.1"/>
    </source>
</evidence>
<comment type="caution">
    <text evidence="3">The sequence shown here is derived from an EMBL/GenBank/DDBJ whole genome shotgun (WGS) entry which is preliminary data.</text>
</comment>
<keyword evidence="1" id="KW-0732">Signal</keyword>
<evidence type="ECO:0000313" key="4">
    <source>
        <dbReference type="Proteomes" id="UP001501081"/>
    </source>
</evidence>
<dbReference type="Proteomes" id="UP001501081">
    <property type="component" value="Unassembled WGS sequence"/>
</dbReference>
<keyword evidence="4" id="KW-1185">Reference proteome</keyword>
<dbReference type="RefSeq" id="WP_344769226.1">
    <property type="nucleotide sequence ID" value="NZ_BAABAK010000019.1"/>
</dbReference>
<proteinExistence type="predicted"/>
<dbReference type="Gene3D" id="2.120.10.10">
    <property type="match status" value="1"/>
</dbReference>
<organism evidence="3 4">
    <name type="scientific">Pedobacter ginsengiterrae</name>
    <dbReference type="NCBI Taxonomy" id="871696"/>
    <lineage>
        <taxon>Bacteria</taxon>
        <taxon>Pseudomonadati</taxon>
        <taxon>Bacteroidota</taxon>
        <taxon>Sphingobacteriia</taxon>
        <taxon>Sphingobacteriales</taxon>
        <taxon>Sphingobacteriaceae</taxon>
        <taxon>Pedobacter</taxon>
    </lineage>
</organism>
<feature type="chain" id="PRO_5045667569" evidence="1">
    <location>
        <begin position="27"/>
        <end position="351"/>
    </location>
</feature>
<dbReference type="CDD" id="cd15482">
    <property type="entry name" value="Sialidase_non-viral"/>
    <property type="match status" value="1"/>
</dbReference>
<evidence type="ECO:0000256" key="1">
    <source>
        <dbReference type="SAM" id="SignalP"/>
    </source>
</evidence>
<sequence>MQFLVIKNFKLLLFALLFAIHFKSNAQENFVKIISSEYIFENAPFEACHASTLVEIDDKSIMSAWFGGKHEGSKDVSIWSSTKKNGKWSAPLEIANGFQNDTLRYPCWNPVLFKAKNGTLYLHYKVGPNPRTWWAEYKTSNNNGKTWSLAQKLPDGFLGPIKNKPVQILNGSILYPSSIESLDEKTWSIHIEKTDEFAKNWKKINIDCDTFGVIQPSILTYPNGKLQLLCRSRQNVIIESWSVDNGESWSKLKPTKLPNPNSGSDAVTLKDGRQILIYNPLESGKNWWEGRSVLKLAISKDGENWANIYTLEEHPKGEYSYPAIIESKDGVIHLSYTSLRKKIKYVSLRLK</sequence>
<dbReference type="PANTHER" id="PTHR43752">
    <property type="entry name" value="BNR/ASP-BOX REPEAT FAMILY PROTEIN"/>
    <property type="match status" value="1"/>
</dbReference>
<reference evidence="4" key="1">
    <citation type="journal article" date="2019" name="Int. J. Syst. Evol. Microbiol.">
        <title>The Global Catalogue of Microorganisms (GCM) 10K type strain sequencing project: providing services to taxonomists for standard genome sequencing and annotation.</title>
        <authorList>
            <consortium name="The Broad Institute Genomics Platform"/>
            <consortium name="The Broad Institute Genome Sequencing Center for Infectious Disease"/>
            <person name="Wu L."/>
            <person name="Ma J."/>
        </authorList>
    </citation>
    <scope>NUCLEOTIDE SEQUENCE [LARGE SCALE GENOMIC DNA]</scope>
    <source>
        <strain evidence="4">JCM 17338</strain>
    </source>
</reference>
<gene>
    <name evidence="3" type="ORF">GCM10022246_35720</name>
</gene>
<name>A0ABP7QDR4_9SPHI</name>
<feature type="domain" description="Sialidase" evidence="2">
    <location>
        <begin position="60"/>
        <end position="334"/>
    </location>
</feature>
<evidence type="ECO:0000259" key="2">
    <source>
        <dbReference type="Pfam" id="PF13088"/>
    </source>
</evidence>
<dbReference type="InterPro" id="IPR011040">
    <property type="entry name" value="Sialidase"/>
</dbReference>
<dbReference type="SUPFAM" id="SSF50939">
    <property type="entry name" value="Sialidases"/>
    <property type="match status" value="1"/>
</dbReference>
<feature type="signal peptide" evidence="1">
    <location>
        <begin position="1"/>
        <end position="26"/>
    </location>
</feature>